<sequence length="500" mass="54786">MLNLNLGIPAENGGTSRQAKRRSLLPQFTRKVSGEGKDTIKEDEETDGPRRVVAPAPVPDEPRKAMEETDRRAMPPPSRLSRPTSTYGAGGLGRAPSVRSHAREAPKGNDARADALARLTGSAPSVAPRTTATDSGLKRTSSTRLPQGPPPPRGLARTASVKVKDPHTRINSTTTTASSIADKRTSVGRPRPPSIDSSLRTHAPSAPSPASPASSTTSRQSITRITHMPPPPRPFSTYQQHYSPAKSALPKPPLPPTRPARSVTVTEEEIPMSFEITKQQIELLQLSLLHQASRKTLQEYDASAKRKLGRKQAKLRKDYESIRAVELDQQRVANLTALDAWCHEPALLVEHLQILSKVYAEVSALAEEGSRYAQLVATFEVWIVDTESAATRLAGFAEALPPEWHKAHTSLALRLRSLQRDFEMLPPAPTADERPSSLEILMRSCKGLLDGMLKELEVMSKLEKGILEREMRRVDEEVRALTGGEADSKPQWVPVWQSVA</sequence>
<evidence type="ECO:0000256" key="1">
    <source>
        <dbReference type="SAM" id="MobiDB-lite"/>
    </source>
</evidence>
<dbReference type="AlphaFoldDB" id="A0AAV9JNH2"/>
<dbReference type="EMBL" id="JAVFHQ010000012">
    <property type="protein sequence ID" value="KAK4547111.1"/>
    <property type="molecule type" value="Genomic_DNA"/>
</dbReference>
<feature type="region of interest" description="Disordered" evidence="1">
    <location>
        <begin position="1"/>
        <end position="260"/>
    </location>
</feature>
<feature type="compositionally biased region" description="Basic and acidic residues" evidence="1">
    <location>
        <begin position="60"/>
        <end position="73"/>
    </location>
</feature>
<keyword evidence="3" id="KW-1185">Reference proteome</keyword>
<name>A0AAV9JNH2_9PEZI</name>
<organism evidence="2 3">
    <name type="scientific">Oleoguttula mirabilis</name>
    <dbReference type="NCBI Taxonomy" id="1507867"/>
    <lineage>
        <taxon>Eukaryota</taxon>
        <taxon>Fungi</taxon>
        <taxon>Dikarya</taxon>
        <taxon>Ascomycota</taxon>
        <taxon>Pezizomycotina</taxon>
        <taxon>Dothideomycetes</taxon>
        <taxon>Dothideomycetidae</taxon>
        <taxon>Mycosphaerellales</taxon>
        <taxon>Teratosphaeriaceae</taxon>
        <taxon>Oleoguttula</taxon>
    </lineage>
</organism>
<reference evidence="2 3" key="1">
    <citation type="submission" date="2021-11" db="EMBL/GenBank/DDBJ databases">
        <title>Black yeast isolated from Biological Soil Crust.</title>
        <authorList>
            <person name="Kurbessoian T."/>
        </authorList>
    </citation>
    <scope>NUCLEOTIDE SEQUENCE [LARGE SCALE GENOMIC DNA]</scope>
    <source>
        <strain evidence="2 3">CCFEE 5522</strain>
    </source>
</reference>
<protein>
    <submittedName>
        <fullName evidence="2">Uncharacterized protein</fullName>
    </submittedName>
</protein>
<feature type="compositionally biased region" description="Basic and acidic residues" evidence="1">
    <location>
        <begin position="101"/>
        <end position="115"/>
    </location>
</feature>
<evidence type="ECO:0000313" key="2">
    <source>
        <dbReference type="EMBL" id="KAK4547111.1"/>
    </source>
</evidence>
<feature type="compositionally biased region" description="Polar residues" evidence="1">
    <location>
        <begin position="128"/>
        <end position="143"/>
    </location>
</feature>
<evidence type="ECO:0000313" key="3">
    <source>
        <dbReference type="Proteomes" id="UP001324427"/>
    </source>
</evidence>
<dbReference type="Proteomes" id="UP001324427">
    <property type="component" value="Unassembled WGS sequence"/>
</dbReference>
<comment type="caution">
    <text evidence="2">The sequence shown here is derived from an EMBL/GenBank/DDBJ whole genome shotgun (WGS) entry which is preliminary data.</text>
</comment>
<proteinExistence type="predicted"/>
<accession>A0AAV9JNH2</accession>
<gene>
    <name evidence="2" type="ORF">LTR36_001332</name>
</gene>
<feature type="compositionally biased region" description="Low complexity" evidence="1">
    <location>
        <begin position="211"/>
        <end position="226"/>
    </location>
</feature>